<evidence type="ECO:0000313" key="2">
    <source>
        <dbReference type="EMBL" id="GHA83662.1"/>
    </source>
</evidence>
<protein>
    <submittedName>
        <fullName evidence="2">Uncharacterized protein</fullName>
    </submittedName>
</protein>
<dbReference type="EMBL" id="BMYD01000003">
    <property type="protein sequence ID" value="GHA83662.1"/>
    <property type="molecule type" value="Genomic_DNA"/>
</dbReference>
<name>A0A918WAI4_9GAMM</name>
<proteinExistence type="predicted"/>
<evidence type="ECO:0000313" key="3">
    <source>
        <dbReference type="Proteomes" id="UP000646426"/>
    </source>
</evidence>
<accession>A0A918WAI4</accession>
<organism evidence="2 3">
    <name type="scientific">Cognatilysobacter bugurensis</name>
    <dbReference type="NCBI Taxonomy" id="543356"/>
    <lineage>
        <taxon>Bacteria</taxon>
        <taxon>Pseudomonadati</taxon>
        <taxon>Pseudomonadota</taxon>
        <taxon>Gammaproteobacteria</taxon>
        <taxon>Lysobacterales</taxon>
        <taxon>Lysobacteraceae</taxon>
        <taxon>Cognatilysobacter</taxon>
    </lineage>
</organism>
<reference evidence="2" key="2">
    <citation type="submission" date="2020-09" db="EMBL/GenBank/DDBJ databases">
        <authorList>
            <person name="Sun Q."/>
            <person name="Kim S."/>
        </authorList>
    </citation>
    <scope>NUCLEOTIDE SEQUENCE</scope>
    <source>
        <strain evidence="2">KCTC 23077</strain>
    </source>
</reference>
<evidence type="ECO:0000256" key="1">
    <source>
        <dbReference type="SAM" id="MobiDB-lite"/>
    </source>
</evidence>
<dbReference type="AlphaFoldDB" id="A0A918WAI4"/>
<feature type="compositionally biased region" description="Low complexity" evidence="1">
    <location>
        <begin position="95"/>
        <end position="113"/>
    </location>
</feature>
<feature type="compositionally biased region" description="Low complexity" evidence="1">
    <location>
        <begin position="121"/>
        <end position="131"/>
    </location>
</feature>
<sequence>MEIAALVSDLPARAYRDTTMKTLTLCALIALSMSMTSCSERDVEPVDAAAPQASAPAVDTAPAATNEPVAVPMHTGACEGLTGQALTDCLNHAGPTSAPPTTTDPATTEPSLTNPTPNDGAASSDAALPTADDADTPPQP</sequence>
<feature type="region of interest" description="Disordered" evidence="1">
    <location>
        <begin position="87"/>
        <end position="140"/>
    </location>
</feature>
<dbReference type="Proteomes" id="UP000646426">
    <property type="component" value="Unassembled WGS sequence"/>
</dbReference>
<comment type="caution">
    <text evidence="2">The sequence shown here is derived from an EMBL/GenBank/DDBJ whole genome shotgun (WGS) entry which is preliminary data.</text>
</comment>
<gene>
    <name evidence="2" type="ORF">GCM10007067_22230</name>
</gene>
<keyword evidence="3" id="KW-1185">Reference proteome</keyword>
<reference evidence="2" key="1">
    <citation type="journal article" date="2014" name="Int. J. Syst. Evol. Microbiol.">
        <title>Complete genome sequence of Corynebacterium casei LMG S-19264T (=DSM 44701T), isolated from a smear-ripened cheese.</title>
        <authorList>
            <consortium name="US DOE Joint Genome Institute (JGI-PGF)"/>
            <person name="Walter F."/>
            <person name="Albersmeier A."/>
            <person name="Kalinowski J."/>
            <person name="Ruckert C."/>
        </authorList>
    </citation>
    <scope>NUCLEOTIDE SEQUENCE</scope>
    <source>
        <strain evidence="2">KCTC 23077</strain>
    </source>
</reference>